<dbReference type="EMBL" id="JACFRB010000001">
    <property type="protein sequence ID" value="MBI0105697.1"/>
    <property type="molecule type" value="Genomic_DNA"/>
</dbReference>
<evidence type="ECO:0000313" key="7">
    <source>
        <dbReference type="EMBL" id="MBI0105697.1"/>
    </source>
</evidence>
<dbReference type="InterPro" id="IPR003439">
    <property type="entry name" value="ABC_transporter-like_ATP-bd"/>
</dbReference>
<accession>A0ABS0QV54</accession>
<evidence type="ECO:0000256" key="2">
    <source>
        <dbReference type="ARBA" id="ARBA00022448"/>
    </source>
</evidence>
<keyword evidence="5" id="KW-0046">Antibiotic resistance</keyword>
<dbReference type="PANTHER" id="PTHR42711:SF18">
    <property type="entry name" value="ABC TRANSPORTER, ATP-BINDING PROTEIN"/>
    <property type="match status" value="1"/>
</dbReference>
<keyword evidence="8" id="KW-1185">Reference proteome</keyword>
<feature type="domain" description="ABC transporter" evidence="6">
    <location>
        <begin position="42"/>
        <end position="282"/>
    </location>
</feature>
<keyword evidence="2" id="KW-0813">Transport</keyword>
<dbReference type="GO" id="GO:0005524">
    <property type="term" value="F:ATP binding"/>
    <property type="evidence" value="ECO:0007669"/>
    <property type="project" value="UniProtKB-KW"/>
</dbReference>
<name>A0ABS0QV54_9BIFI</name>
<comment type="caution">
    <text evidence="7">The sequence shown here is derived from an EMBL/GenBank/DDBJ whole genome shotgun (WGS) entry which is preliminary data.</text>
</comment>
<gene>
    <name evidence="7" type="ORF">H3T91_04210</name>
</gene>
<dbReference type="PANTHER" id="PTHR42711">
    <property type="entry name" value="ABC TRANSPORTER ATP-BINDING PROTEIN"/>
    <property type="match status" value="1"/>
</dbReference>
<dbReference type="Proteomes" id="UP000766153">
    <property type="component" value="Unassembled WGS sequence"/>
</dbReference>
<evidence type="ECO:0000256" key="1">
    <source>
        <dbReference type="ARBA" id="ARBA00004202"/>
    </source>
</evidence>
<dbReference type="PROSITE" id="PS50893">
    <property type="entry name" value="ABC_TRANSPORTER_2"/>
    <property type="match status" value="1"/>
</dbReference>
<dbReference type="Pfam" id="PF00005">
    <property type="entry name" value="ABC_tran"/>
    <property type="match status" value="1"/>
</dbReference>
<reference evidence="7 8" key="1">
    <citation type="submission" date="2020-07" db="EMBL/GenBank/DDBJ databases">
        <title>Isolated bacteria genomes of Apis mellifera.</title>
        <authorList>
            <person name="Wu J."/>
            <person name="Zheng H."/>
        </authorList>
    </citation>
    <scope>NUCLEOTIDE SEQUENCE [LARGE SCALE GENOMIC DNA]</scope>
    <source>
        <strain evidence="7 8">B14448H7</strain>
    </source>
</reference>
<dbReference type="RefSeq" id="WP_198207911.1">
    <property type="nucleotide sequence ID" value="NZ_JACFRB010000001.1"/>
</dbReference>
<dbReference type="InterPro" id="IPR003593">
    <property type="entry name" value="AAA+_ATPase"/>
</dbReference>
<dbReference type="InterPro" id="IPR027417">
    <property type="entry name" value="P-loop_NTPase"/>
</dbReference>
<dbReference type="Gene3D" id="3.40.50.300">
    <property type="entry name" value="P-loop containing nucleotide triphosphate hydrolases"/>
    <property type="match status" value="1"/>
</dbReference>
<evidence type="ECO:0000313" key="8">
    <source>
        <dbReference type="Proteomes" id="UP000766153"/>
    </source>
</evidence>
<evidence type="ECO:0000259" key="6">
    <source>
        <dbReference type="PROSITE" id="PS50893"/>
    </source>
</evidence>
<sequence length="380" mass="41187">MDLQALSTETAFILIDFIKHSNIGIREGCRYPQAGDDESSALALSHVWRSFAGRRSRRREGPHTVLSDISLKVDRGKIQALVGLNGAGKTTLVKIASTLLIPTRGEVSVDGVDALADPSQARKRLGLVLGGDRGFYPRATVMANMRFFADLADVPYRLRDSEIGRVLEEVGLNGKERHAVYELSRGQTQRLHIARSLLGSPRLLLLDEPTDGLDPGVALHIRSLIRSVADSGVGILLTSHGMEEVEELADRIAVIDSGRILVNGSLEVVRRFADVGWVASFTLRPDQLADPGILIGWVGRRGVVLTRPSGPNWMVSILWKRASEEGSGPAGAEPTRLGREMARFFADRSLDCPADLLVRPAGLEDAFLALAARPGAEADL</sequence>
<evidence type="ECO:0000256" key="5">
    <source>
        <dbReference type="ARBA" id="ARBA00023251"/>
    </source>
</evidence>
<proteinExistence type="predicted"/>
<keyword evidence="4 7" id="KW-0067">ATP-binding</keyword>
<dbReference type="InterPro" id="IPR050763">
    <property type="entry name" value="ABC_transporter_ATP-binding"/>
</dbReference>
<evidence type="ECO:0000256" key="3">
    <source>
        <dbReference type="ARBA" id="ARBA00022741"/>
    </source>
</evidence>
<evidence type="ECO:0000256" key="4">
    <source>
        <dbReference type="ARBA" id="ARBA00022840"/>
    </source>
</evidence>
<dbReference type="SMART" id="SM00382">
    <property type="entry name" value="AAA"/>
    <property type="match status" value="1"/>
</dbReference>
<organism evidence="7 8">
    <name type="scientific">Bifidobacterium polysaccharolyticum</name>
    <dbReference type="NCBI Taxonomy" id="2750967"/>
    <lineage>
        <taxon>Bacteria</taxon>
        <taxon>Bacillati</taxon>
        <taxon>Actinomycetota</taxon>
        <taxon>Actinomycetes</taxon>
        <taxon>Bifidobacteriales</taxon>
        <taxon>Bifidobacteriaceae</taxon>
        <taxon>Bifidobacterium</taxon>
    </lineage>
</organism>
<comment type="subcellular location">
    <subcellularLocation>
        <location evidence="1">Cell membrane</location>
        <topology evidence="1">Peripheral membrane protein</topology>
    </subcellularLocation>
</comment>
<protein>
    <submittedName>
        <fullName evidence="7">ABC transporter ATP-binding protein</fullName>
    </submittedName>
</protein>
<dbReference type="SUPFAM" id="SSF52540">
    <property type="entry name" value="P-loop containing nucleoside triphosphate hydrolases"/>
    <property type="match status" value="1"/>
</dbReference>
<keyword evidence="3" id="KW-0547">Nucleotide-binding</keyword>